<keyword evidence="1" id="KW-0175">Coiled coil</keyword>
<feature type="domain" description="Tubulin epsilon and delta complex protein 1" evidence="2">
    <location>
        <begin position="41"/>
        <end position="218"/>
    </location>
</feature>
<dbReference type="AlphaFoldDB" id="A0A7L0JX04"/>
<protein>
    <submittedName>
        <fullName evidence="3">TEDC1 protein</fullName>
    </submittedName>
</protein>
<dbReference type="InterPro" id="IPR027996">
    <property type="entry name" value="TEDC1_dom"/>
</dbReference>
<keyword evidence="4" id="KW-1185">Reference proteome</keyword>
<evidence type="ECO:0000256" key="1">
    <source>
        <dbReference type="SAM" id="Coils"/>
    </source>
</evidence>
<accession>A0A7L0JX04</accession>
<comment type="caution">
    <text evidence="3">The sequence shown here is derived from an EMBL/GenBank/DDBJ whole genome shotgun (WGS) entry which is preliminary data.</text>
</comment>
<proteinExistence type="predicted"/>
<feature type="non-terminal residue" evidence="3">
    <location>
        <position position="403"/>
    </location>
</feature>
<reference evidence="3 4" key="1">
    <citation type="submission" date="2019-09" db="EMBL/GenBank/DDBJ databases">
        <title>Bird 10,000 Genomes (B10K) Project - Family phase.</title>
        <authorList>
            <person name="Zhang G."/>
        </authorList>
    </citation>
    <scope>NUCLEOTIDE SEQUENCE [LARGE SCALE GENOMIC DNA]</scope>
    <source>
        <strain evidence="3">B10K-DU-011-36</strain>
        <tissue evidence="3">Muscle</tissue>
    </source>
</reference>
<dbReference type="PANTHER" id="PTHR35076:SF1">
    <property type="entry name" value="TUBULIN EPSILON AND DELTA COMPLEX PROTEIN 1"/>
    <property type="match status" value="1"/>
</dbReference>
<name>A0A7L0JX04_CHATO</name>
<feature type="coiled-coil region" evidence="1">
    <location>
        <begin position="356"/>
        <end position="390"/>
    </location>
</feature>
<sequence>TLDFWRLLYALLKQIHGGKWTESDAIDTQIRFVKSALWYHGYGRPELYRLPSDGSAGSRELLLAFSWLLHRISLLEWLLARNRVKTGDETSVCMCEDDLSHSEKGTTEMAPEYGIEDRVDVRYLQWLNGRLRFQWRSLYAQHQELCKLLHKIHLLTSGCHVDQILGHFSVTETDLIRQPENYKQLLQLLELETMQLEAFLEWKQLEPVYWQWMETVLDNIAEEGTMCKSRDTHVEKSRLPKATLCCPWADSLTGQINRLSRDLMTLHDQLHELVTHRKSAWCEKVKTRAEELQKEDFPAFVGKIQEAVELKLLDLSNHCAPKKNKMHGSCRLVFRSKHSASKIGFSRSVSKERVPAVSATEVIRELQTREASLQRELKQLQEECRQRLDEIAEGLDGVICISP</sequence>
<dbReference type="PANTHER" id="PTHR35076">
    <property type="entry name" value="TUBULIN EPSILON AND DELTA COMPLEX PROTEIN 1"/>
    <property type="match status" value="1"/>
</dbReference>
<evidence type="ECO:0000259" key="2">
    <source>
        <dbReference type="Pfam" id="PF14970"/>
    </source>
</evidence>
<dbReference type="InterPro" id="IPR043535">
    <property type="entry name" value="TEDC1"/>
</dbReference>
<dbReference type="Pfam" id="PF14970">
    <property type="entry name" value="TEDC1"/>
    <property type="match status" value="1"/>
</dbReference>
<evidence type="ECO:0000313" key="3">
    <source>
        <dbReference type="EMBL" id="NXK48948.1"/>
    </source>
</evidence>
<dbReference type="EMBL" id="VXAL01007834">
    <property type="protein sequence ID" value="NXK48948.1"/>
    <property type="molecule type" value="Genomic_DNA"/>
</dbReference>
<gene>
    <name evidence="3" type="primary">Tedc1</name>
    <name evidence="3" type="ORF">CHATOR_R11973</name>
</gene>
<feature type="non-terminal residue" evidence="3">
    <location>
        <position position="1"/>
    </location>
</feature>
<organism evidence="3 4">
    <name type="scientific">Chauna torquata</name>
    <name type="common">Southern screamer</name>
    <dbReference type="NCBI Taxonomy" id="30388"/>
    <lineage>
        <taxon>Eukaryota</taxon>
        <taxon>Metazoa</taxon>
        <taxon>Chordata</taxon>
        <taxon>Craniata</taxon>
        <taxon>Vertebrata</taxon>
        <taxon>Euteleostomi</taxon>
        <taxon>Archelosauria</taxon>
        <taxon>Archosauria</taxon>
        <taxon>Dinosauria</taxon>
        <taxon>Saurischia</taxon>
        <taxon>Theropoda</taxon>
        <taxon>Coelurosauria</taxon>
        <taxon>Aves</taxon>
        <taxon>Neognathae</taxon>
        <taxon>Galloanserae</taxon>
        <taxon>Anseriformes</taxon>
        <taxon>Anhimidae</taxon>
        <taxon>Chauna</taxon>
    </lineage>
</organism>
<dbReference type="Proteomes" id="UP000537522">
    <property type="component" value="Unassembled WGS sequence"/>
</dbReference>
<evidence type="ECO:0000313" key="4">
    <source>
        <dbReference type="Proteomes" id="UP000537522"/>
    </source>
</evidence>